<organism evidence="1 2">
    <name type="scientific">Streptomyces inusitatus</name>
    <dbReference type="NCBI Taxonomy" id="68221"/>
    <lineage>
        <taxon>Bacteria</taxon>
        <taxon>Bacillati</taxon>
        <taxon>Actinomycetota</taxon>
        <taxon>Actinomycetes</taxon>
        <taxon>Kitasatosporales</taxon>
        <taxon>Streptomycetaceae</taxon>
        <taxon>Streptomyces</taxon>
    </lineage>
</organism>
<reference evidence="1" key="2">
    <citation type="submission" date="2020-09" db="EMBL/GenBank/DDBJ databases">
        <authorList>
            <person name="Sun Q."/>
            <person name="Ohkuma M."/>
        </authorList>
    </citation>
    <scope>NUCLEOTIDE SEQUENCE</scope>
    <source>
        <strain evidence="1">JCM 4988</strain>
    </source>
</reference>
<gene>
    <name evidence="1" type="ORF">GCM10010387_15960</name>
</gene>
<keyword evidence="2" id="KW-1185">Reference proteome</keyword>
<evidence type="ECO:0000313" key="1">
    <source>
        <dbReference type="EMBL" id="GGZ23572.1"/>
    </source>
</evidence>
<name>A0A918PVH4_9ACTN</name>
<dbReference type="AlphaFoldDB" id="A0A918PVH4"/>
<dbReference type="RefSeq" id="WP_190122215.1">
    <property type="nucleotide sequence ID" value="NZ_BMWG01000003.1"/>
</dbReference>
<comment type="caution">
    <text evidence="1">The sequence shown here is derived from an EMBL/GenBank/DDBJ whole genome shotgun (WGS) entry which is preliminary data.</text>
</comment>
<evidence type="ECO:0000313" key="2">
    <source>
        <dbReference type="Proteomes" id="UP000630936"/>
    </source>
</evidence>
<proteinExistence type="predicted"/>
<reference evidence="1" key="1">
    <citation type="journal article" date="2014" name="Int. J. Syst. Evol. Microbiol.">
        <title>Complete genome sequence of Corynebacterium casei LMG S-19264T (=DSM 44701T), isolated from a smear-ripened cheese.</title>
        <authorList>
            <consortium name="US DOE Joint Genome Institute (JGI-PGF)"/>
            <person name="Walter F."/>
            <person name="Albersmeier A."/>
            <person name="Kalinowski J."/>
            <person name="Ruckert C."/>
        </authorList>
    </citation>
    <scope>NUCLEOTIDE SEQUENCE</scope>
    <source>
        <strain evidence="1">JCM 4988</strain>
    </source>
</reference>
<protein>
    <submittedName>
        <fullName evidence="1">Uncharacterized protein</fullName>
    </submittedName>
</protein>
<dbReference type="Proteomes" id="UP000630936">
    <property type="component" value="Unassembled WGS sequence"/>
</dbReference>
<sequence length="343" mass="36578">MPHALPLHQQAGIIPVRSASGVLPHYAQSAVDKALCGRRTGTRLTDAELADVDRFCSPCTKAAEKLAAERPAATEPDSPLTAARCSADPIEPGERSAEILALAEAADQVLVHDRYTSDPHGAAPGETSTLCHEGTVSGKLDEEQSALSGEREKAAQVRIDRLISEARQTAEEAGARVRTNPDATDPEWKAALNRLTIAVDYLAKHDPVYAAEANRAAAELEAAPAAWTRGSAPRHSEHPDVIAARTVLAGMKGANLTDEHDITDPADTDVPVSGFAVEPRGHGLVAAYWIERGLARRRDDGLHGPCLEAVRDRFADAGWAVEPLRLSSLCVFAHRPQPDPARA</sequence>
<dbReference type="EMBL" id="BMWG01000003">
    <property type="protein sequence ID" value="GGZ23572.1"/>
    <property type="molecule type" value="Genomic_DNA"/>
</dbReference>
<accession>A0A918PVH4</accession>